<protein>
    <submittedName>
        <fullName evidence="1">Uncharacterized protein</fullName>
    </submittedName>
</protein>
<sequence length="265" mass="30128">MDYSCVVGSPAVAIKKPHTLDIKLGTGGRRGKESLNDPEGEECDILRLTGSGHTANRLKRRVIQTTSPGSVGTTNLTRDQMKSRGNFRRIVCEGDLQRSEQGIDLLASKRMTWKGEWIWIIPRRWQEARRSRRGSIVGRVCHAEVVRRQDQSDQTHLLVRRTIREPMEWKGSVRSLIESSGLLRVQPRATCARHIRGDTQSLRYFQRLFLHTPLQYSKCAHIFEVYPTAISLHRSAIGYRISSGQPSTSMISVTALQQRAFHLTI</sequence>
<dbReference type="EMBL" id="WIUZ02000001">
    <property type="protein sequence ID" value="KAF9793274.1"/>
    <property type="molecule type" value="Genomic_DNA"/>
</dbReference>
<accession>A0A9P6LD98</accession>
<dbReference type="Proteomes" id="UP000736335">
    <property type="component" value="Unassembled WGS sequence"/>
</dbReference>
<reference evidence="1" key="1">
    <citation type="journal article" date="2020" name="Nat. Commun.">
        <title>Large-scale genome sequencing of mycorrhizal fungi provides insights into the early evolution of symbiotic traits.</title>
        <authorList>
            <person name="Miyauchi S."/>
            <person name="Kiss E."/>
            <person name="Kuo A."/>
            <person name="Drula E."/>
            <person name="Kohler A."/>
            <person name="Sanchez-Garcia M."/>
            <person name="Morin E."/>
            <person name="Andreopoulos B."/>
            <person name="Barry K.W."/>
            <person name="Bonito G."/>
            <person name="Buee M."/>
            <person name="Carver A."/>
            <person name="Chen C."/>
            <person name="Cichocki N."/>
            <person name="Clum A."/>
            <person name="Culley D."/>
            <person name="Crous P.W."/>
            <person name="Fauchery L."/>
            <person name="Girlanda M."/>
            <person name="Hayes R.D."/>
            <person name="Keri Z."/>
            <person name="LaButti K."/>
            <person name="Lipzen A."/>
            <person name="Lombard V."/>
            <person name="Magnuson J."/>
            <person name="Maillard F."/>
            <person name="Murat C."/>
            <person name="Nolan M."/>
            <person name="Ohm R.A."/>
            <person name="Pangilinan J."/>
            <person name="Pereira M.F."/>
            <person name="Perotto S."/>
            <person name="Peter M."/>
            <person name="Pfister S."/>
            <person name="Riley R."/>
            <person name="Sitrit Y."/>
            <person name="Stielow J.B."/>
            <person name="Szollosi G."/>
            <person name="Zifcakova L."/>
            <person name="Stursova M."/>
            <person name="Spatafora J.W."/>
            <person name="Tedersoo L."/>
            <person name="Vaario L.M."/>
            <person name="Yamada A."/>
            <person name="Yan M."/>
            <person name="Wang P."/>
            <person name="Xu J."/>
            <person name="Bruns T."/>
            <person name="Baldrian P."/>
            <person name="Vilgalys R."/>
            <person name="Dunand C."/>
            <person name="Henrissat B."/>
            <person name="Grigoriev I.V."/>
            <person name="Hibbett D."/>
            <person name="Nagy L.G."/>
            <person name="Martin F.M."/>
        </authorList>
    </citation>
    <scope>NUCLEOTIDE SEQUENCE</scope>
    <source>
        <strain evidence="1">UH-Tt-Lm1</strain>
    </source>
</reference>
<dbReference type="AlphaFoldDB" id="A0A9P6LD98"/>
<name>A0A9P6LD98_9AGAM</name>
<keyword evidence="2" id="KW-1185">Reference proteome</keyword>
<gene>
    <name evidence="1" type="ORF">BJ322DRAFT_115188</name>
</gene>
<reference evidence="1" key="2">
    <citation type="submission" date="2020-11" db="EMBL/GenBank/DDBJ databases">
        <authorList>
            <consortium name="DOE Joint Genome Institute"/>
            <person name="Kuo A."/>
            <person name="Miyauchi S."/>
            <person name="Kiss E."/>
            <person name="Drula E."/>
            <person name="Kohler A."/>
            <person name="Sanchez-Garcia M."/>
            <person name="Andreopoulos B."/>
            <person name="Barry K.W."/>
            <person name="Bonito G."/>
            <person name="Buee M."/>
            <person name="Carver A."/>
            <person name="Chen C."/>
            <person name="Cichocki N."/>
            <person name="Clum A."/>
            <person name="Culley D."/>
            <person name="Crous P.W."/>
            <person name="Fauchery L."/>
            <person name="Girlanda M."/>
            <person name="Hayes R."/>
            <person name="Keri Z."/>
            <person name="Labutti K."/>
            <person name="Lipzen A."/>
            <person name="Lombard V."/>
            <person name="Magnuson J."/>
            <person name="Maillard F."/>
            <person name="Morin E."/>
            <person name="Murat C."/>
            <person name="Nolan M."/>
            <person name="Ohm R."/>
            <person name="Pangilinan J."/>
            <person name="Pereira M."/>
            <person name="Perotto S."/>
            <person name="Peter M."/>
            <person name="Riley R."/>
            <person name="Sitrit Y."/>
            <person name="Stielow B."/>
            <person name="Szollosi G."/>
            <person name="Zifcakova L."/>
            <person name="Stursova M."/>
            <person name="Spatafora J.W."/>
            <person name="Tedersoo L."/>
            <person name="Vaario L.-M."/>
            <person name="Yamada A."/>
            <person name="Yan M."/>
            <person name="Wang P."/>
            <person name="Xu J."/>
            <person name="Bruns T."/>
            <person name="Baldrian P."/>
            <person name="Vilgalys R."/>
            <person name="Henrissat B."/>
            <person name="Grigoriev I.V."/>
            <person name="Hibbett D."/>
            <person name="Nagy L.G."/>
            <person name="Martin F.M."/>
        </authorList>
    </citation>
    <scope>NUCLEOTIDE SEQUENCE</scope>
    <source>
        <strain evidence="1">UH-Tt-Lm1</strain>
    </source>
</reference>
<evidence type="ECO:0000313" key="2">
    <source>
        <dbReference type="Proteomes" id="UP000736335"/>
    </source>
</evidence>
<organism evidence="1 2">
    <name type="scientific">Thelephora terrestris</name>
    <dbReference type="NCBI Taxonomy" id="56493"/>
    <lineage>
        <taxon>Eukaryota</taxon>
        <taxon>Fungi</taxon>
        <taxon>Dikarya</taxon>
        <taxon>Basidiomycota</taxon>
        <taxon>Agaricomycotina</taxon>
        <taxon>Agaricomycetes</taxon>
        <taxon>Thelephorales</taxon>
        <taxon>Thelephoraceae</taxon>
        <taxon>Thelephora</taxon>
    </lineage>
</organism>
<evidence type="ECO:0000313" key="1">
    <source>
        <dbReference type="EMBL" id="KAF9793274.1"/>
    </source>
</evidence>
<comment type="caution">
    <text evidence="1">The sequence shown here is derived from an EMBL/GenBank/DDBJ whole genome shotgun (WGS) entry which is preliminary data.</text>
</comment>
<proteinExistence type="predicted"/>